<organism evidence="1 2">
    <name type="scientific">Evansella alkalicola</name>
    <dbReference type="NCBI Taxonomy" id="745819"/>
    <lineage>
        <taxon>Bacteria</taxon>
        <taxon>Bacillati</taxon>
        <taxon>Bacillota</taxon>
        <taxon>Bacilli</taxon>
        <taxon>Bacillales</taxon>
        <taxon>Bacillaceae</taxon>
        <taxon>Evansella</taxon>
    </lineage>
</organism>
<gene>
    <name evidence="1" type="ORF">KS407_18700</name>
</gene>
<proteinExistence type="predicted"/>
<dbReference type="EMBL" id="JAHQCR010000077">
    <property type="protein sequence ID" value="MBU9723450.1"/>
    <property type="molecule type" value="Genomic_DNA"/>
</dbReference>
<dbReference type="Proteomes" id="UP000790580">
    <property type="component" value="Unassembled WGS sequence"/>
</dbReference>
<dbReference type="Pfam" id="PF14398">
    <property type="entry name" value="ATPgrasp_YheCD"/>
    <property type="match status" value="1"/>
</dbReference>
<name>A0ABS6K1Y5_9BACI</name>
<sequence length="383" mass="44435">MKNTLTPLYKLRQPANQAYIKPVVGVFVSRSVIRKLLDQNSLFRINELRQANHVAGVELYFFSIKDADINKKTIKGTYYCNDTDKWTQKIFPLPDVMYNRRSAGKISVQVFRDQLIEYGCLLLNPVADFDKWDQHFQLLQHRDIAKHLPVTIPYKNIDSLKEMLVLHDKVYIKPRIGRYSRYVIRVSKLLKGGYEYCYYDKKLVVKYVDSLYELHHRLSTILNGRDSIIQQAIESDYHSQDRITDMRAEVQRNSNGKLEVVAISVRVGDLGSPVTSMRTNASVYSLEKYFKVMHDYTDEQFNRLKGRIVRFLVKIYTGVEGVHGTFGELGIDLVLDNADNPWLIECNAKSAKVALIESYDKKTIRRAFINPLAYAKYLAINKK</sequence>
<evidence type="ECO:0000313" key="1">
    <source>
        <dbReference type="EMBL" id="MBU9723450.1"/>
    </source>
</evidence>
<keyword evidence="2" id="KW-1185">Reference proteome</keyword>
<dbReference type="SUPFAM" id="SSF56059">
    <property type="entry name" value="Glutathione synthetase ATP-binding domain-like"/>
    <property type="match status" value="1"/>
</dbReference>
<dbReference type="InterPro" id="IPR026838">
    <property type="entry name" value="YheC/D"/>
</dbReference>
<protein>
    <submittedName>
        <fullName evidence="1">YheC/YheD family protein</fullName>
    </submittedName>
</protein>
<accession>A0ABS6K1Y5</accession>
<reference evidence="1 2" key="1">
    <citation type="submission" date="2021-06" db="EMBL/GenBank/DDBJ databases">
        <title>Bacillus sp. RD4P76, an endophyte from a halophyte.</title>
        <authorList>
            <person name="Sun J.-Q."/>
        </authorList>
    </citation>
    <scope>NUCLEOTIDE SEQUENCE [LARGE SCALE GENOMIC DNA]</scope>
    <source>
        <strain evidence="1 2">JCM 17098</strain>
    </source>
</reference>
<evidence type="ECO:0000313" key="2">
    <source>
        <dbReference type="Proteomes" id="UP000790580"/>
    </source>
</evidence>
<dbReference type="RefSeq" id="WP_176371250.1">
    <property type="nucleotide sequence ID" value="NZ_JAHQCR010000077.1"/>
</dbReference>
<comment type="caution">
    <text evidence="1">The sequence shown here is derived from an EMBL/GenBank/DDBJ whole genome shotgun (WGS) entry which is preliminary data.</text>
</comment>